<dbReference type="InterPro" id="IPR036849">
    <property type="entry name" value="Enolase-like_C_sf"/>
</dbReference>
<name>A0A387G963_9HYPH</name>
<dbReference type="InterPro" id="IPR034593">
    <property type="entry name" value="DgoD-like"/>
</dbReference>
<dbReference type="EMBL" id="CP032697">
    <property type="protein sequence ID" value="AYG64371.1"/>
    <property type="molecule type" value="Genomic_DNA"/>
</dbReference>
<dbReference type="PANTHER" id="PTHR48080">
    <property type="entry name" value="D-GALACTONATE DEHYDRATASE-RELATED"/>
    <property type="match status" value="1"/>
</dbReference>
<keyword evidence="3" id="KW-1185">Reference proteome</keyword>
<dbReference type="SUPFAM" id="SSF51604">
    <property type="entry name" value="Enolase C-terminal domain-like"/>
    <property type="match status" value="1"/>
</dbReference>
<proteinExistence type="predicted"/>
<dbReference type="OrthoDB" id="9802699at2"/>
<accession>A0A387G963</accession>
<dbReference type="InterPro" id="IPR013342">
    <property type="entry name" value="Mandelate_racemase_C"/>
</dbReference>
<evidence type="ECO:0000313" key="2">
    <source>
        <dbReference type="EMBL" id="AYG64371.1"/>
    </source>
</evidence>
<geneLocation type="plasmid" evidence="3">
    <name>prccge525a</name>
</geneLocation>
<evidence type="ECO:0000313" key="3">
    <source>
        <dbReference type="Proteomes" id="UP000282195"/>
    </source>
</evidence>
<dbReference type="KEGG" id="rjg:CCGE525_37105"/>
<dbReference type="AlphaFoldDB" id="A0A387G963"/>
<dbReference type="SMART" id="SM00922">
    <property type="entry name" value="MR_MLE"/>
    <property type="match status" value="1"/>
</dbReference>
<dbReference type="Gene3D" id="3.20.20.120">
    <property type="entry name" value="Enolase-like C-terminal domain"/>
    <property type="match status" value="1"/>
</dbReference>
<dbReference type="Proteomes" id="UP000282195">
    <property type="component" value="Plasmid pRCCGE525a"/>
</dbReference>
<sequence length="265" mass="29038">MGHCRKMCRSSLIYEMIGGLQRDKAPFVAYGYPVNPEICGTKEVPGRLAEWAVEAVELTGATYFEFKIGRCNDLQCDIDTVHAVREALGEKIEIGVDVNMTYSSEAATYFLDKTMPASISNVEEPVASLSEMDRLRADYGIPLSSHCTNLDAIKPYPNIDAIVPDISLLGGIDSTLELLAAARALGKRCWLRSMWELGIAFAAMCHVGISRPELSRPAQSLAGFAEDDLIKGQPWRVRNGGVRPPDRPGLGIELNYLALAKYKVA</sequence>
<reference evidence="2 3" key="1">
    <citation type="submission" date="2018-10" db="EMBL/GenBank/DDBJ databases">
        <title>Rhizobium etli, R. leguminosarum and a new Rhizobium genospecies from Phaseolus dumosus.</title>
        <authorList>
            <person name="Ramirez-Puebla S.T."/>
            <person name="Rogel-Hernandez M.A."/>
            <person name="Guerrero G."/>
            <person name="Ormeno-Orrillo E."/>
            <person name="Martinez-Romero J.C."/>
            <person name="Negrete-Yankelevich S."/>
            <person name="Martinez-Romero E."/>
        </authorList>
    </citation>
    <scope>NUCLEOTIDE SEQUENCE [LARGE SCALE GENOMIC DNA]</scope>
    <source>
        <strain evidence="2 3">CCGE525</strain>
        <plasmid evidence="3">prccge525a</plasmid>
    </source>
</reference>
<dbReference type="RefSeq" id="WP_120709262.1">
    <property type="nucleotide sequence ID" value="NZ_CP032697.1"/>
</dbReference>
<dbReference type="GO" id="GO:0003824">
    <property type="term" value="F:catalytic activity"/>
    <property type="evidence" value="ECO:0007669"/>
    <property type="project" value="UniProtKB-ARBA"/>
</dbReference>
<keyword evidence="2" id="KW-0614">Plasmid</keyword>
<organism evidence="2 3">
    <name type="scientific">Rhizobium jaguaris</name>
    <dbReference type="NCBI Taxonomy" id="1312183"/>
    <lineage>
        <taxon>Bacteria</taxon>
        <taxon>Pseudomonadati</taxon>
        <taxon>Pseudomonadota</taxon>
        <taxon>Alphaproteobacteria</taxon>
        <taxon>Hyphomicrobiales</taxon>
        <taxon>Rhizobiaceae</taxon>
        <taxon>Rhizobium/Agrobacterium group</taxon>
        <taxon>Rhizobium</taxon>
    </lineage>
</organism>
<feature type="domain" description="Mandelate racemase/muconate lactonizing enzyme C-terminal" evidence="1">
    <location>
        <begin position="45"/>
        <end position="142"/>
    </location>
</feature>
<evidence type="ECO:0000259" key="1">
    <source>
        <dbReference type="SMART" id="SM00922"/>
    </source>
</evidence>
<protein>
    <recommendedName>
        <fullName evidence="1">Mandelate racemase/muconate lactonizing enzyme C-terminal domain-containing protein</fullName>
    </recommendedName>
</protein>
<gene>
    <name evidence="2" type="ORF">CCGE525_37105</name>
</gene>
<dbReference type="Pfam" id="PF13378">
    <property type="entry name" value="MR_MLE_C"/>
    <property type="match status" value="1"/>
</dbReference>
<dbReference type="InterPro" id="IPR029065">
    <property type="entry name" value="Enolase_C-like"/>
</dbReference>